<dbReference type="GO" id="GO:0006813">
    <property type="term" value="P:potassium ion transport"/>
    <property type="evidence" value="ECO:0007669"/>
    <property type="project" value="InterPro"/>
</dbReference>
<dbReference type="Gene3D" id="3.40.50.720">
    <property type="entry name" value="NAD(P)-binding Rossmann-like Domain"/>
    <property type="match status" value="1"/>
</dbReference>
<dbReference type="SUPFAM" id="SSF51735">
    <property type="entry name" value="NAD(P)-binding Rossmann-fold domains"/>
    <property type="match status" value="1"/>
</dbReference>
<accession>A0A2K1NYC4</accession>
<reference evidence="2 3" key="1">
    <citation type="submission" date="2013-12" db="EMBL/GenBank/DDBJ databases">
        <title>Comparative genomics of Petrotoga isolates.</title>
        <authorList>
            <person name="Nesbo C.L."/>
            <person name="Charchuk R."/>
            <person name="Chow K."/>
        </authorList>
    </citation>
    <scope>NUCLEOTIDE SEQUENCE [LARGE SCALE GENOMIC DNA]</scope>
    <source>
        <strain evidence="2 3">DSM 13574</strain>
    </source>
</reference>
<dbReference type="EMBL" id="AZRL01000021">
    <property type="protein sequence ID" value="PNR95542.1"/>
    <property type="molecule type" value="Genomic_DNA"/>
</dbReference>
<dbReference type="PROSITE" id="PS51201">
    <property type="entry name" value="RCK_N"/>
    <property type="match status" value="1"/>
</dbReference>
<evidence type="ECO:0000259" key="1">
    <source>
        <dbReference type="PROSITE" id="PS51201"/>
    </source>
</evidence>
<proteinExistence type="predicted"/>
<dbReference type="PANTHER" id="PTHR43833">
    <property type="entry name" value="POTASSIUM CHANNEL PROTEIN 2-RELATED-RELATED"/>
    <property type="match status" value="1"/>
</dbReference>
<gene>
    <name evidence="2" type="ORF">X929_08175</name>
</gene>
<evidence type="ECO:0000313" key="2">
    <source>
        <dbReference type="EMBL" id="PNR95542.1"/>
    </source>
</evidence>
<dbReference type="RefSeq" id="WP_103067485.1">
    <property type="nucleotide sequence ID" value="NZ_AZRL01000021.1"/>
</dbReference>
<comment type="caution">
    <text evidence="2">The sequence shown here is derived from an EMBL/GenBank/DDBJ whole genome shotgun (WGS) entry which is preliminary data.</text>
</comment>
<name>A0A2K1NYC4_9BACT</name>
<dbReference type="OrthoDB" id="9775180at2"/>
<sequence>MRLNNSKLIIIIGCGRLGSELAFKLSKSYNVVVLDKEESSFERLSKRNFTGFTRVIDTSDMAALKDVNIEKAHMVYIVTPDDNLNFMLAYGIKKLNSGVRIAARVNDPLKKSIFIKAGLNLFCPIEDSVMDLVKELEKEVVKYE</sequence>
<dbReference type="InterPro" id="IPR003148">
    <property type="entry name" value="RCK_N"/>
</dbReference>
<dbReference type="AlphaFoldDB" id="A0A2K1NYC4"/>
<dbReference type="InterPro" id="IPR036291">
    <property type="entry name" value="NAD(P)-bd_dom_sf"/>
</dbReference>
<evidence type="ECO:0000313" key="3">
    <source>
        <dbReference type="Proteomes" id="UP000236434"/>
    </source>
</evidence>
<dbReference type="Proteomes" id="UP000236434">
    <property type="component" value="Unassembled WGS sequence"/>
</dbReference>
<dbReference type="InterPro" id="IPR050721">
    <property type="entry name" value="Trk_Ktr_HKT_K-transport"/>
</dbReference>
<dbReference type="Pfam" id="PF02254">
    <property type="entry name" value="TrkA_N"/>
    <property type="match status" value="1"/>
</dbReference>
<feature type="domain" description="RCK N-terminal" evidence="1">
    <location>
        <begin position="6"/>
        <end position="129"/>
    </location>
</feature>
<protein>
    <submittedName>
        <fullName evidence="2">Potassium transporter TrkA</fullName>
    </submittedName>
</protein>
<organism evidence="2 3">
    <name type="scientific">Petrotoga olearia DSM 13574</name>
    <dbReference type="NCBI Taxonomy" id="1122955"/>
    <lineage>
        <taxon>Bacteria</taxon>
        <taxon>Thermotogati</taxon>
        <taxon>Thermotogota</taxon>
        <taxon>Thermotogae</taxon>
        <taxon>Petrotogales</taxon>
        <taxon>Petrotogaceae</taxon>
        <taxon>Petrotoga</taxon>
    </lineage>
</organism>